<reference evidence="13 14" key="1">
    <citation type="journal article" date="2015" name="Genome Announc.">
        <title>Expanding the biotechnology potential of lactobacilli through comparative genomics of 213 strains and associated genera.</title>
        <authorList>
            <person name="Sun Z."/>
            <person name="Harris H.M."/>
            <person name="McCann A."/>
            <person name="Guo C."/>
            <person name="Argimon S."/>
            <person name="Zhang W."/>
            <person name="Yang X."/>
            <person name="Jeffery I.B."/>
            <person name="Cooney J.C."/>
            <person name="Kagawa T.F."/>
            <person name="Liu W."/>
            <person name="Song Y."/>
            <person name="Salvetti E."/>
            <person name="Wrobel A."/>
            <person name="Rasinkangas P."/>
            <person name="Parkhill J."/>
            <person name="Rea M.C."/>
            <person name="O'Sullivan O."/>
            <person name="Ritari J."/>
            <person name="Douillard F.P."/>
            <person name="Paul Ross R."/>
            <person name="Yang R."/>
            <person name="Briner A.E."/>
            <person name="Felis G.E."/>
            <person name="de Vos W.M."/>
            <person name="Barrangou R."/>
            <person name="Klaenhammer T.R."/>
            <person name="Caufield P.W."/>
            <person name="Cui Y."/>
            <person name="Zhang H."/>
            <person name="O'Toole P.W."/>
        </authorList>
    </citation>
    <scope>NUCLEOTIDE SEQUENCE [LARGE SCALE GENOMIC DNA]</scope>
    <source>
        <strain evidence="13 14">DSM 15946</strain>
    </source>
</reference>
<evidence type="ECO:0000313" key="13">
    <source>
        <dbReference type="EMBL" id="KRL89929.1"/>
    </source>
</evidence>
<comment type="cofactor">
    <cofactor evidence="11">
        <name>FAD</name>
        <dbReference type="ChEBI" id="CHEBI:57692"/>
    </cofactor>
    <text evidence="11">Binds 1 FAD per subunit.</text>
</comment>
<dbReference type="PRINTS" id="PR00368">
    <property type="entry name" value="FADPNR"/>
</dbReference>
<dbReference type="InterPro" id="IPR008255">
    <property type="entry name" value="Pyr_nucl-diS_OxRdtase_2_AS"/>
</dbReference>
<dbReference type="InterPro" id="IPR050097">
    <property type="entry name" value="Ferredoxin-NADP_redctase_2"/>
</dbReference>
<dbReference type="GO" id="GO:0019430">
    <property type="term" value="P:removal of superoxide radicals"/>
    <property type="evidence" value="ECO:0007669"/>
    <property type="project" value="UniProtKB-UniRule"/>
</dbReference>
<feature type="domain" description="FAD/NAD(P)-binding" evidence="12">
    <location>
        <begin position="24"/>
        <end position="312"/>
    </location>
</feature>
<dbReference type="AlphaFoldDB" id="A0A0R1U9C5"/>
<comment type="catalytic activity">
    <reaction evidence="9 10">
        <text>[thioredoxin]-dithiol + NADP(+) = [thioredoxin]-disulfide + NADPH + H(+)</text>
        <dbReference type="Rhea" id="RHEA:20345"/>
        <dbReference type="Rhea" id="RHEA-COMP:10698"/>
        <dbReference type="Rhea" id="RHEA-COMP:10700"/>
        <dbReference type="ChEBI" id="CHEBI:15378"/>
        <dbReference type="ChEBI" id="CHEBI:29950"/>
        <dbReference type="ChEBI" id="CHEBI:50058"/>
        <dbReference type="ChEBI" id="CHEBI:57783"/>
        <dbReference type="ChEBI" id="CHEBI:58349"/>
        <dbReference type="EC" id="1.8.1.9"/>
    </reaction>
</comment>
<dbReference type="PANTHER" id="PTHR48105">
    <property type="entry name" value="THIOREDOXIN REDUCTASE 1-RELATED-RELATED"/>
    <property type="match status" value="1"/>
</dbReference>
<dbReference type="PROSITE" id="PS00573">
    <property type="entry name" value="PYRIDINE_REDOX_2"/>
    <property type="match status" value="1"/>
</dbReference>
<dbReference type="Pfam" id="PF07992">
    <property type="entry name" value="Pyr_redox_2"/>
    <property type="match status" value="1"/>
</dbReference>
<dbReference type="EC" id="1.8.1.9" evidence="10"/>
<name>A0A0R1U9C5_9LACO</name>
<dbReference type="Proteomes" id="UP000050816">
    <property type="component" value="Unassembled WGS sequence"/>
</dbReference>
<dbReference type="InterPro" id="IPR036188">
    <property type="entry name" value="FAD/NAD-bd_sf"/>
</dbReference>
<dbReference type="NCBIfam" id="TIGR01292">
    <property type="entry name" value="TRX_reduct"/>
    <property type="match status" value="1"/>
</dbReference>
<comment type="caution">
    <text evidence="13">The sequence shown here is derived from an EMBL/GenBank/DDBJ whole genome shotgun (WGS) entry which is preliminary data.</text>
</comment>
<keyword evidence="7" id="KW-1015">Disulfide bond</keyword>
<evidence type="ECO:0000256" key="3">
    <source>
        <dbReference type="ARBA" id="ARBA00018719"/>
    </source>
</evidence>
<keyword evidence="6 10" id="KW-0560">Oxidoreductase</keyword>
<evidence type="ECO:0000256" key="11">
    <source>
        <dbReference type="RuleBase" id="RU003881"/>
    </source>
</evidence>
<accession>A0A0R1U9C5</accession>
<evidence type="ECO:0000313" key="14">
    <source>
        <dbReference type="Proteomes" id="UP000050816"/>
    </source>
</evidence>
<evidence type="ECO:0000259" key="12">
    <source>
        <dbReference type="Pfam" id="PF07992"/>
    </source>
</evidence>
<evidence type="ECO:0000256" key="6">
    <source>
        <dbReference type="ARBA" id="ARBA00023002"/>
    </source>
</evidence>
<dbReference type="PRINTS" id="PR00469">
    <property type="entry name" value="PNDRDTASEII"/>
</dbReference>
<dbReference type="SUPFAM" id="SSF51905">
    <property type="entry name" value="FAD/NAD(P)-binding domain"/>
    <property type="match status" value="1"/>
</dbReference>
<gene>
    <name evidence="13" type="ORF">FC43_GL001523</name>
</gene>
<protein>
    <recommendedName>
        <fullName evidence="3 10">Thioredoxin reductase</fullName>
        <ecNumber evidence="10">1.8.1.9</ecNumber>
    </recommendedName>
</protein>
<dbReference type="InterPro" id="IPR005982">
    <property type="entry name" value="Thioredox_Rdtase"/>
</dbReference>
<keyword evidence="11" id="KW-0521">NADP</keyword>
<sequence length="327" mass="34723">MISLKSCQNDKGAKKMAETKQTNYDVIVIGAGPGGMTAAMYASRANLSVLMLDRGIYGGNLNNTAEIENYTGFKSIMGPDLAKEMYEGATQFGADYAYGAVEKVEVVGEVKQITTDMGDVFTAKAVVIATGSSQRKLGVPGEAEFSGRGVSYCAVCDGAFFKNKHLIVVGGGDSAVEEGAFLTQLADKVTVLVRRDQLRAQPIVQDKAMQNPKMEFIFNTSVTEIVGDDMKVTGVKTVNNVTGETGELAADGVFIYVGSDPMTAPFKDLGILNAKGWVETDATMATKIPGIFAVGDVRDTLLRQVATAVGDGAIAGQQVFKYLDEQK</sequence>
<dbReference type="EMBL" id="AZFK01000040">
    <property type="protein sequence ID" value="KRL89929.1"/>
    <property type="molecule type" value="Genomic_DNA"/>
</dbReference>
<evidence type="ECO:0000256" key="4">
    <source>
        <dbReference type="ARBA" id="ARBA00022630"/>
    </source>
</evidence>
<keyword evidence="5 10" id="KW-0274">FAD</keyword>
<dbReference type="InterPro" id="IPR023753">
    <property type="entry name" value="FAD/NAD-binding_dom"/>
</dbReference>
<keyword evidence="8 10" id="KW-0676">Redox-active center</keyword>
<keyword evidence="4 10" id="KW-0285">Flavoprotein</keyword>
<evidence type="ECO:0000256" key="9">
    <source>
        <dbReference type="ARBA" id="ARBA00048132"/>
    </source>
</evidence>
<dbReference type="GO" id="GO:0004791">
    <property type="term" value="F:thioredoxin-disulfide reductase (NADPH) activity"/>
    <property type="evidence" value="ECO:0007669"/>
    <property type="project" value="UniProtKB-UniRule"/>
</dbReference>
<dbReference type="GO" id="GO:0005737">
    <property type="term" value="C:cytoplasm"/>
    <property type="evidence" value="ECO:0007669"/>
    <property type="project" value="InterPro"/>
</dbReference>
<evidence type="ECO:0000256" key="8">
    <source>
        <dbReference type="ARBA" id="ARBA00023284"/>
    </source>
</evidence>
<evidence type="ECO:0000256" key="10">
    <source>
        <dbReference type="RuleBase" id="RU003880"/>
    </source>
</evidence>
<dbReference type="Gene3D" id="3.50.50.60">
    <property type="entry name" value="FAD/NAD(P)-binding domain"/>
    <property type="match status" value="2"/>
</dbReference>
<comment type="similarity">
    <text evidence="1 10">Belongs to the class-II pyridine nucleotide-disulfide oxidoreductase family.</text>
</comment>
<organism evidence="13 14">
    <name type="scientific">Limosilactobacillus ingluviei DSM 15946</name>
    <dbReference type="NCBI Taxonomy" id="1423760"/>
    <lineage>
        <taxon>Bacteria</taxon>
        <taxon>Bacillati</taxon>
        <taxon>Bacillota</taxon>
        <taxon>Bacilli</taxon>
        <taxon>Lactobacillales</taxon>
        <taxon>Lactobacillaceae</taxon>
        <taxon>Limosilactobacillus</taxon>
    </lineage>
</organism>
<dbReference type="PATRIC" id="fig|1423760.3.peg.1594"/>
<evidence type="ECO:0000256" key="5">
    <source>
        <dbReference type="ARBA" id="ARBA00022827"/>
    </source>
</evidence>
<proteinExistence type="inferred from homology"/>
<evidence type="ECO:0000256" key="7">
    <source>
        <dbReference type="ARBA" id="ARBA00023157"/>
    </source>
</evidence>
<comment type="subunit">
    <text evidence="2 10">Homodimer.</text>
</comment>
<evidence type="ECO:0000256" key="1">
    <source>
        <dbReference type="ARBA" id="ARBA00009333"/>
    </source>
</evidence>
<evidence type="ECO:0000256" key="2">
    <source>
        <dbReference type="ARBA" id="ARBA00011738"/>
    </source>
</evidence>